<name>A0A2W5F743_9SPHI</name>
<dbReference type="EMBL" id="QFOI01000060">
    <property type="protein sequence ID" value="PZP50613.1"/>
    <property type="molecule type" value="Genomic_DNA"/>
</dbReference>
<evidence type="ECO:0000313" key="4">
    <source>
        <dbReference type="Proteomes" id="UP000249645"/>
    </source>
</evidence>
<keyword evidence="2" id="KW-0472">Membrane</keyword>
<evidence type="ECO:0000313" key="3">
    <source>
        <dbReference type="EMBL" id="PZP50613.1"/>
    </source>
</evidence>
<feature type="compositionally biased region" description="Low complexity" evidence="1">
    <location>
        <begin position="148"/>
        <end position="159"/>
    </location>
</feature>
<evidence type="ECO:0008006" key="5">
    <source>
        <dbReference type="Google" id="ProtNLM"/>
    </source>
</evidence>
<dbReference type="Proteomes" id="UP000249645">
    <property type="component" value="Unassembled WGS sequence"/>
</dbReference>
<comment type="caution">
    <text evidence="3">The sequence shown here is derived from an EMBL/GenBank/DDBJ whole genome shotgun (WGS) entry which is preliminary data.</text>
</comment>
<feature type="compositionally biased region" description="Basic and acidic residues" evidence="1">
    <location>
        <begin position="131"/>
        <end position="144"/>
    </location>
</feature>
<organism evidence="3 4">
    <name type="scientific">Pseudopedobacter saltans</name>
    <dbReference type="NCBI Taxonomy" id="151895"/>
    <lineage>
        <taxon>Bacteria</taxon>
        <taxon>Pseudomonadati</taxon>
        <taxon>Bacteroidota</taxon>
        <taxon>Sphingobacteriia</taxon>
        <taxon>Sphingobacteriales</taxon>
        <taxon>Sphingobacteriaceae</taxon>
        <taxon>Pseudopedobacter</taxon>
    </lineage>
</organism>
<evidence type="ECO:0000256" key="1">
    <source>
        <dbReference type="SAM" id="MobiDB-lite"/>
    </source>
</evidence>
<keyword evidence="2" id="KW-0812">Transmembrane</keyword>
<feature type="transmembrane region" description="Helical" evidence="2">
    <location>
        <begin position="27"/>
        <end position="47"/>
    </location>
</feature>
<dbReference type="AlphaFoldDB" id="A0A2W5F743"/>
<feature type="region of interest" description="Disordered" evidence="1">
    <location>
        <begin position="55"/>
        <end position="243"/>
    </location>
</feature>
<accession>A0A2W5F743</accession>
<reference evidence="3 4" key="1">
    <citation type="submission" date="2017-11" db="EMBL/GenBank/DDBJ databases">
        <title>Infants hospitalized years apart are colonized by the same room-sourced microbial strains.</title>
        <authorList>
            <person name="Brooks B."/>
            <person name="Olm M.R."/>
            <person name="Firek B.A."/>
            <person name="Baker R."/>
            <person name="Thomas B.C."/>
            <person name="Morowitz M.J."/>
            <person name="Banfield J.F."/>
        </authorList>
    </citation>
    <scope>NUCLEOTIDE SEQUENCE [LARGE SCALE GENOMIC DNA]</scope>
    <source>
        <strain evidence="3">S2_009_000_R2_76</strain>
    </source>
</reference>
<feature type="compositionally biased region" description="Polar residues" evidence="1">
    <location>
        <begin position="160"/>
        <end position="170"/>
    </location>
</feature>
<keyword evidence="2" id="KW-1133">Transmembrane helix</keyword>
<evidence type="ECO:0000256" key="2">
    <source>
        <dbReference type="SAM" id="Phobius"/>
    </source>
</evidence>
<protein>
    <recommendedName>
        <fullName evidence="5">Outer membrane transport energization protein TonB</fullName>
    </recommendedName>
</protein>
<gene>
    <name evidence="3" type="ORF">DI598_05135</name>
</gene>
<sequence>MYKNLKTYVLINSISNTHINNNTNAKALGLTALTCLLLVLLFIFIRWQNSIAPNPATIDDGGVEVNFGNSDQGMGDIPPMVQGDPAPEAQESTPTPEAATPTHAEEEDTHKEVAANNDADATAIKTSPKPKKAERPTEKPVEKKKVVKTTTTPPVTTPKHNTTAQNTSIAKTPKPEAPKAVYKGGNGKGGNGADSYNGVSSQGVAGGRGDQGKMGGNPNSDSYNGSGQGTGGSGSGKGSSGVQVISGLSGRRFAGFPSFEDSFNENARVSVDISVDASGHVTSASINPRGTTTTNSNIRSIALRRARQLKFNAGSADSQTGTVSFNFRLKG</sequence>
<proteinExistence type="predicted"/>
<feature type="compositionally biased region" description="Gly residues" evidence="1">
    <location>
        <begin position="204"/>
        <end position="215"/>
    </location>
</feature>
<feature type="compositionally biased region" description="Gly residues" evidence="1">
    <location>
        <begin position="226"/>
        <end position="239"/>
    </location>
</feature>
<feature type="compositionally biased region" description="Low complexity" evidence="1">
    <location>
        <begin position="85"/>
        <end position="102"/>
    </location>
</feature>